<comment type="caution">
    <text evidence="1">The sequence shown here is derived from an EMBL/GenBank/DDBJ whole genome shotgun (WGS) entry which is preliminary data.</text>
</comment>
<dbReference type="RefSeq" id="WP_220476083.1">
    <property type="nucleotide sequence ID" value="NZ_BAAAOV010000005.1"/>
</dbReference>
<dbReference type="InterPro" id="IPR036412">
    <property type="entry name" value="HAD-like_sf"/>
</dbReference>
<dbReference type="Proteomes" id="UP000585905">
    <property type="component" value="Unassembled WGS sequence"/>
</dbReference>
<evidence type="ECO:0008006" key="3">
    <source>
        <dbReference type="Google" id="ProtNLM"/>
    </source>
</evidence>
<protein>
    <recommendedName>
        <fullName evidence="3">Hydroxymethylpyrimidine pyrophosphatase</fullName>
    </recommendedName>
</protein>
<dbReference type="AlphaFoldDB" id="A0A839EAD5"/>
<evidence type="ECO:0000313" key="2">
    <source>
        <dbReference type="Proteomes" id="UP000585905"/>
    </source>
</evidence>
<sequence length="301" mass="32284">MTGQAARSGGSGHAAIIAPFGLLLDVDGPIASPESRTIAHPSIVADLLTLAHAGVPVAFVTGRSDAFMREQVVSRLLEHGMRDDAALFGVFEKGGAWAPITAAGLGEVQLDPSVAIPAEARAEVETIARDRFDHAMFVDEGKRVMVSLEQRVDVSSEIYRGAQEKFEEAAFAALADRGLGIRHGDRVSADSDGAVPFRIDPTIISTDIESVRLDKDHGAERAIHWFASRGVTAPRWYSVGDSRSDYLMADHVHAVGLEAVHVDVRPADGVLDRPYPIDVRGDLVHDAAGADFLRERVAALR</sequence>
<gene>
    <name evidence="1" type="ORF">FHX53_000748</name>
</gene>
<dbReference type="SUPFAM" id="SSF56784">
    <property type="entry name" value="HAD-like"/>
    <property type="match status" value="1"/>
</dbReference>
<proteinExistence type="predicted"/>
<keyword evidence="2" id="KW-1185">Reference proteome</keyword>
<accession>A0A839EAD5</accession>
<organism evidence="1 2">
    <name type="scientific">Microcella alkalica</name>
    <dbReference type="NCBI Taxonomy" id="355930"/>
    <lineage>
        <taxon>Bacteria</taxon>
        <taxon>Bacillati</taxon>
        <taxon>Actinomycetota</taxon>
        <taxon>Actinomycetes</taxon>
        <taxon>Micrococcales</taxon>
        <taxon>Microbacteriaceae</taxon>
        <taxon>Microcella</taxon>
    </lineage>
</organism>
<reference evidence="1 2" key="1">
    <citation type="submission" date="2020-07" db="EMBL/GenBank/DDBJ databases">
        <title>Sequencing the genomes of 1000 actinobacteria strains.</title>
        <authorList>
            <person name="Klenk H.-P."/>
        </authorList>
    </citation>
    <scope>NUCLEOTIDE SEQUENCE [LARGE SCALE GENOMIC DNA]</scope>
    <source>
        <strain evidence="1 2">DSM 19663</strain>
    </source>
</reference>
<evidence type="ECO:0000313" key="1">
    <source>
        <dbReference type="EMBL" id="MBA8847184.1"/>
    </source>
</evidence>
<name>A0A839EAD5_9MICO</name>
<dbReference type="EMBL" id="JACGWX010000001">
    <property type="protein sequence ID" value="MBA8847184.1"/>
    <property type="molecule type" value="Genomic_DNA"/>
</dbReference>